<dbReference type="InterPro" id="IPR000157">
    <property type="entry name" value="TIR_dom"/>
</dbReference>
<dbReference type="RefSeq" id="WP_239507296.1">
    <property type="nucleotide sequence ID" value="NZ_JAVIOS010000021.1"/>
</dbReference>
<dbReference type="SMART" id="SM00255">
    <property type="entry name" value="TIR"/>
    <property type="match status" value="1"/>
</dbReference>
<evidence type="ECO:0000313" key="3">
    <source>
        <dbReference type="Proteomes" id="UP001234811"/>
    </source>
</evidence>
<dbReference type="Pfam" id="PF13676">
    <property type="entry name" value="TIR_2"/>
    <property type="match status" value="1"/>
</dbReference>
<accession>A0ABD5BDJ5</accession>
<dbReference type="SUPFAM" id="SSF52200">
    <property type="entry name" value="Toll/Interleukin receptor TIR domain"/>
    <property type="match status" value="1"/>
</dbReference>
<dbReference type="EMBL" id="JAVIPQ010000071">
    <property type="protein sequence ID" value="MDQ9554603.1"/>
    <property type="molecule type" value="Genomic_DNA"/>
</dbReference>
<organism evidence="2 3">
    <name type="scientific">Serratia marcescens</name>
    <dbReference type="NCBI Taxonomy" id="615"/>
    <lineage>
        <taxon>Bacteria</taxon>
        <taxon>Pseudomonadati</taxon>
        <taxon>Pseudomonadota</taxon>
        <taxon>Gammaproteobacteria</taxon>
        <taxon>Enterobacterales</taxon>
        <taxon>Yersiniaceae</taxon>
        <taxon>Serratia</taxon>
    </lineage>
</organism>
<dbReference type="Proteomes" id="UP001234811">
    <property type="component" value="Unassembled WGS sequence"/>
</dbReference>
<proteinExistence type="predicted"/>
<gene>
    <name evidence="2" type="ORF">RF091_03560</name>
</gene>
<dbReference type="AlphaFoldDB" id="A0ABD5BDJ5"/>
<evidence type="ECO:0000313" key="2">
    <source>
        <dbReference type="EMBL" id="MDQ9554603.1"/>
    </source>
</evidence>
<comment type="caution">
    <text evidence="2">The sequence shown here is derived from an EMBL/GenBank/DDBJ whole genome shotgun (WGS) entry which is preliminary data.</text>
</comment>
<feature type="domain" description="TIR" evidence="1">
    <location>
        <begin position="1"/>
        <end position="151"/>
    </location>
</feature>
<reference evidence="2 3" key="1">
    <citation type="submission" date="2023-07" db="EMBL/GenBank/DDBJ databases">
        <title>Pathogens genome sequencing project 196.</title>
        <authorList>
            <person name="Cao X."/>
        </authorList>
    </citation>
    <scope>NUCLEOTIDE SEQUENCE [LARGE SCALE GENOMIC DNA]</scope>
    <source>
        <strain evidence="2 3">SM41</strain>
    </source>
</reference>
<dbReference type="Gene3D" id="3.40.50.10140">
    <property type="entry name" value="Toll/interleukin-1 receptor homology (TIR) domain"/>
    <property type="match status" value="1"/>
</dbReference>
<protein>
    <submittedName>
        <fullName evidence="2">Toll/interleukin-1 receptor domain-containing protein</fullName>
    </submittedName>
</protein>
<name>A0ABD5BDJ5_SERMA</name>
<evidence type="ECO:0000259" key="1">
    <source>
        <dbReference type="PROSITE" id="PS50104"/>
    </source>
</evidence>
<dbReference type="InterPro" id="IPR035897">
    <property type="entry name" value="Toll_tir_struct_dom_sf"/>
</dbReference>
<dbReference type="PROSITE" id="PS50104">
    <property type="entry name" value="TIR"/>
    <property type="match status" value="1"/>
</dbReference>
<keyword evidence="2" id="KW-0675">Receptor</keyword>
<sequence>MALKVFISYSHRDETYKETLDEHLSLLKRNEIIDTWNDRRLIAGQKWEDEISENLLESDIIIFLVSSSFISSDYCYGIEMKKALELHNSGNSIVIPLIIRPCDWESAEFGSIQGLPKDALPVSKWENADDAWLNAVNGIKRLIGGISEKKN</sequence>